<dbReference type="PROSITE" id="PS00010">
    <property type="entry name" value="ASX_HYDROXYL"/>
    <property type="match status" value="1"/>
</dbReference>
<dbReference type="FunFam" id="2.10.25.10:FF:000173">
    <property type="entry name" value="Neurogenic locus notch protein 2"/>
    <property type="match status" value="1"/>
</dbReference>
<keyword evidence="5" id="KW-0325">Glycoprotein</keyword>
<evidence type="ECO:0000256" key="6">
    <source>
        <dbReference type="PROSITE-ProRule" id="PRU00076"/>
    </source>
</evidence>
<protein>
    <recommendedName>
        <fullName evidence="7">EGF-like domain-containing protein</fullName>
    </recommendedName>
</protein>
<dbReference type="AlphaFoldDB" id="A0A9D4K2L6"/>
<feature type="domain" description="EGF-like" evidence="7">
    <location>
        <begin position="1"/>
        <end position="32"/>
    </location>
</feature>
<evidence type="ECO:0000313" key="8">
    <source>
        <dbReference type="EMBL" id="KAH3830088.1"/>
    </source>
</evidence>
<dbReference type="InterPro" id="IPR000152">
    <property type="entry name" value="EGF-type_Asp/Asn_hydroxyl_site"/>
</dbReference>
<keyword evidence="1 6" id="KW-0245">EGF-like domain</keyword>
<feature type="disulfide bond" evidence="6">
    <location>
        <begin position="22"/>
        <end position="31"/>
    </location>
</feature>
<dbReference type="PROSITE" id="PS01186">
    <property type="entry name" value="EGF_2"/>
    <property type="match status" value="1"/>
</dbReference>
<keyword evidence="3" id="KW-0677">Repeat</keyword>
<dbReference type="SUPFAM" id="SSF57196">
    <property type="entry name" value="EGF/Laminin"/>
    <property type="match status" value="1"/>
</dbReference>
<dbReference type="Pfam" id="PF00008">
    <property type="entry name" value="EGF"/>
    <property type="match status" value="1"/>
</dbReference>
<dbReference type="EMBL" id="JAIWYP010000004">
    <property type="protein sequence ID" value="KAH3830088.1"/>
    <property type="molecule type" value="Genomic_DNA"/>
</dbReference>
<organism evidence="8 9">
    <name type="scientific">Dreissena polymorpha</name>
    <name type="common">Zebra mussel</name>
    <name type="synonym">Mytilus polymorpha</name>
    <dbReference type="NCBI Taxonomy" id="45954"/>
    <lineage>
        <taxon>Eukaryota</taxon>
        <taxon>Metazoa</taxon>
        <taxon>Spiralia</taxon>
        <taxon>Lophotrochozoa</taxon>
        <taxon>Mollusca</taxon>
        <taxon>Bivalvia</taxon>
        <taxon>Autobranchia</taxon>
        <taxon>Heteroconchia</taxon>
        <taxon>Euheterodonta</taxon>
        <taxon>Imparidentia</taxon>
        <taxon>Neoheterodontei</taxon>
        <taxon>Myida</taxon>
        <taxon>Dreissenoidea</taxon>
        <taxon>Dreissenidae</taxon>
        <taxon>Dreissena</taxon>
    </lineage>
</organism>
<evidence type="ECO:0000256" key="2">
    <source>
        <dbReference type="ARBA" id="ARBA00022729"/>
    </source>
</evidence>
<name>A0A9D4K2L6_DREPO</name>
<comment type="caution">
    <text evidence="8">The sequence shown here is derived from an EMBL/GenBank/DDBJ whole genome shotgun (WGS) entry which is preliminary data.</text>
</comment>
<evidence type="ECO:0000259" key="7">
    <source>
        <dbReference type="PROSITE" id="PS50026"/>
    </source>
</evidence>
<gene>
    <name evidence="8" type="ORF">DPMN_103325</name>
</gene>
<keyword evidence="9" id="KW-1185">Reference proteome</keyword>
<accession>A0A9D4K2L6</accession>
<dbReference type="Gene3D" id="2.10.25.10">
    <property type="entry name" value="Laminin"/>
    <property type="match status" value="1"/>
</dbReference>
<evidence type="ECO:0000256" key="4">
    <source>
        <dbReference type="ARBA" id="ARBA00023157"/>
    </source>
</evidence>
<evidence type="ECO:0000256" key="1">
    <source>
        <dbReference type="ARBA" id="ARBA00022536"/>
    </source>
</evidence>
<dbReference type="PROSITE" id="PS00022">
    <property type="entry name" value="EGF_1"/>
    <property type="match status" value="1"/>
</dbReference>
<evidence type="ECO:0000256" key="5">
    <source>
        <dbReference type="ARBA" id="ARBA00023180"/>
    </source>
</evidence>
<dbReference type="Proteomes" id="UP000828390">
    <property type="component" value="Unassembled WGS sequence"/>
</dbReference>
<reference evidence="8" key="1">
    <citation type="journal article" date="2019" name="bioRxiv">
        <title>The Genome of the Zebra Mussel, Dreissena polymorpha: A Resource for Invasive Species Research.</title>
        <authorList>
            <person name="McCartney M.A."/>
            <person name="Auch B."/>
            <person name="Kono T."/>
            <person name="Mallez S."/>
            <person name="Zhang Y."/>
            <person name="Obille A."/>
            <person name="Becker A."/>
            <person name="Abrahante J.E."/>
            <person name="Garbe J."/>
            <person name="Badalamenti J.P."/>
            <person name="Herman A."/>
            <person name="Mangelson H."/>
            <person name="Liachko I."/>
            <person name="Sullivan S."/>
            <person name="Sone E.D."/>
            <person name="Koren S."/>
            <person name="Silverstein K.A.T."/>
            <person name="Beckman K.B."/>
            <person name="Gohl D.M."/>
        </authorList>
    </citation>
    <scope>NUCLEOTIDE SEQUENCE</scope>
    <source>
        <strain evidence="8">Duluth1</strain>
        <tissue evidence="8">Whole animal</tissue>
    </source>
</reference>
<reference evidence="8" key="2">
    <citation type="submission" date="2020-11" db="EMBL/GenBank/DDBJ databases">
        <authorList>
            <person name="McCartney M.A."/>
            <person name="Auch B."/>
            <person name="Kono T."/>
            <person name="Mallez S."/>
            <person name="Becker A."/>
            <person name="Gohl D.M."/>
            <person name="Silverstein K.A.T."/>
            <person name="Koren S."/>
            <person name="Bechman K.B."/>
            <person name="Herman A."/>
            <person name="Abrahante J.E."/>
            <person name="Garbe J."/>
        </authorList>
    </citation>
    <scope>NUCLEOTIDE SEQUENCE</scope>
    <source>
        <strain evidence="8">Duluth1</strain>
        <tissue evidence="8">Whole animal</tissue>
    </source>
</reference>
<sequence length="90" mass="10277">MQDRCKNGATCANFLGGYNCTCAPGWQGTNCDDGEFYCAVLKFEQHFFWEGCTVIARNGQVKMTWLNEILNDRRLNIRFLGKTVILLSMK</sequence>
<dbReference type="PROSITE" id="PS50026">
    <property type="entry name" value="EGF_3"/>
    <property type="match status" value="1"/>
</dbReference>
<evidence type="ECO:0000313" key="9">
    <source>
        <dbReference type="Proteomes" id="UP000828390"/>
    </source>
</evidence>
<keyword evidence="2" id="KW-0732">Signal</keyword>
<keyword evidence="4 6" id="KW-1015">Disulfide bond</keyword>
<evidence type="ECO:0000256" key="3">
    <source>
        <dbReference type="ARBA" id="ARBA00022737"/>
    </source>
</evidence>
<dbReference type="SMART" id="SM00179">
    <property type="entry name" value="EGF_CA"/>
    <property type="match status" value="1"/>
</dbReference>
<dbReference type="InterPro" id="IPR001881">
    <property type="entry name" value="EGF-like_Ca-bd_dom"/>
</dbReference>
<proteinExistence type="predicted"/>
<dbReference type="GO" id="GO:0005509">
    <property type="term" value="F:calcium ion binding"/>
    <property type="evidence" value="ECO:0007669"/>
    <property type="project" value="InterPro"/>
</dbReference>
<dbReference type="InterPro" id="IPR000742">
    <property type="entry name" value="EGF"/>
</dbReference>
<dbReference type="CDD" id="cd00054">
    <property type="entry name" value="EGF_CA"/>
    <property type="match status" value="1"/>
</dbReference>
<comment type="caution">
    <text evidence="6">Lacks conserved residue(s) required for the propagation of feature annotation.</text>
</comment>